<name>A0A9P5YZ07_9AGAR</name>
<dbReference type="AlphaFoldDB" id="A0A9P5YZ07"/>
<evidence type="ECO:0008006" key="3">
    <source>
        <dbReference type="Google" id="ProtNLM"/>
    </source>
</evidence>
<dbReference type="Proteomes" id="UP000807469">
    <property type="component" value="Unassembled WGS sequence"/>
</dbReference>
<dbReference type="OrthoDB" id="3365698at2759"/>
<dbReference type="EMBL" id="MU155236">
    <property type="protein sequence ID" value="KAF9478377.1"/>
    <property type="molecule type" value="Genomic_DNA"/>
</dbReference>
<sequence>MLLVASHPNPLTYSLIDDRTTRRVAIFVSIRSLLNSNEPPSDDEATVIQAAVASAVVDKQQLEALLSEKEDNDASRQWIDSTKDRINDIDKFIYGHRAILSPIRRIPPEVLQEMFEFYVCSFNNVFDHLNIHIRASHLPWELSHVCRLWRMSALGLPTLWNYFPTVEYPVSPRRQERQVGLLMELLRRSKQAPLFIHIYAPHFNVIQEYCPAFYLLLENSSRWGSLSLHSNFLTIAMIRKAQDRLPFLRRLTLILERPVLPSHLEDCLDTFKEVPAITLLRYASYALVPFM</sequence>
<protein>
    <recommendedName>
        <fullName evidence="3">F-box domain-containing protein</fullName>
    </recommendedName>
</protein>
<keyword evidence="2" id="KW-1185">Reference proteome</keyword>
<organism evidence="1 2">
    <name type="scientific">Pholiota conissans</name>
    <dbReference type="NCBI Taxonomy" id="109636"/>
    <lineage>
        <taxon>Eukaryota</taxon>
        <taxon>Fungi</taxon>
        <taxon>Dikarya</taxon>
        <taxon>Basidiomycota</taxon>
        <taxon>Agaricomycotina</taxon>
        <taxon>Agaricomycetes</taxon>
        <taxon>Agaricomycetidae</taxon>
        <taxon>Agaricales</taxon>
        <taxon>Agaricineae</taxon>
        <taxon>Strophariaceae</taxon>
        <taxon>Pholiota</taxon>
    </lineage>
</organism>
<reference evidence="1" key="1">
    <citation type="submission" date="2020-11" db="EMBL/GenBank/DDBJ databases">
        <authorList>
            <consortium name="DOE Joint Genome Institute"/>
            <person name="Ahrendt S."/>
            <person name="Riley R."/>
            <person name="Andreopoulos W."/>
            <person name="Labutti K."/>
            <person name="Pangilinan J."/>
            <person name="Ruiz-Duenas F.J."/>
            <person name="Barrasa J.M."/>
            <person name="Sanchez-Garcia M."/>
            <person name="Camarero S."/>
            <person name="Miyauchi S."/>
            <person name="Serrano A."/>
            <person name="Linde D."/>
            <person name="Babiker R."/>
            <person name="Drula E."/>
            <person name="Ayuso-Fernandez I."/>
            <person name="Pacheco R."/>
            <person name="Padilla G."/>
            <person name="Ferreira P."/>
            <person name="Barriuso J."/>
            <person name="Kellner H."/>
            <person name="Castanera R."/>
            <person name="Alfaro M."/>
            <person name="Ramirez L."/>
            <person name="Pisabarro A.G."/>
            <person name="Kuo A."/>
            <person name="Tritt A."/>
            <person name="Lipzen A."/>
            <person name="He G."/>
            <person name="Yan M."/>
            <person name="Ng V."/>
            <person name="Cullen D."/>
            <person name="Martin F."/>
            <person name="Rosso M.-N."/>
            <person name="Henrissat B."/>
            <person name="Hibbett D."/>
            <person name="Martinez A.T."/>
            <person name="Grigoriev I.V."/>
        </authorList>
    </citation>
    <scope>NUCLEOTIDE SEQUENCE</scope>
    <source>
        <strain evidence="1">CIRM-BRFM 674</strain>
    </source>
</reference>
<comment type="caution">
    <text evidence="1">The sequence shown here is derived from an EMBL/GenBank/DDBJ whole genome shotgun (WGS) entry which is preliminary data.</text>
</comment>
<proteinExistence type="predicted"/>
<evidence type="ECO:0000313" key="1">
    <source>
        <dbReference type="EMBL" id="KAF9478377.1"/>
    </source>
</evidence>
<evidence type="ECO:0000313" key="2">
    <source>
        <dbReference type="Proteomes" id="UP000807469"/>
    </source>
</evidence>
<gene>
    <name evidence="1" type="ORF">BDN70DRAFT_933470</name>
</gene>
<accession>A0A9P5YZ07</accession>